<comment type="similarity">
    <text evidence="1">Belongs to the CapA family.</text>
</comment>
<evidence type="ECO:0000313" key="4">
    <source>
        <dbReference type="EMBL" id="MBB3326741.1"/>
    </source>
</evidence>
<dbReference type="InterPro" id="IPR039561">
    <property type="entry name" value="Peptidase_M15C"/>
</dbReference>
<comment type="caution">
    <text evidence="4">The sequence shown here is derived from an EMBL/GenBank/DDBJ whole genome shotgun (WGS) entry which is preliminary data.</text>
</comment>
<reference evidence="4 5" key="1">
    <citation type="submission" date="2020-08" db="EMBL/GenBank/DDBJ databases">
        <title>Sequencing the genomes of 1000 actinobacteria strains.</title>
        <authorList>
            <person name="Klenk H.-P."/>
        </authorList>
    </citation>
    <scope>NUCLEOTIDE SEQUENCE [LARGE SCALE GENOMIC DNA]</scope>
    <source>
        <strain evidence="4 5">DSM 11053</strain>
    </source>
</reference>
<dbReference type="AlphaFoldDB" id="A0A7W5JVE6"/>
<dbReference type="InterPro" id="IPR009045">
    <property type="entry name" value="Zn_M74/Hedgehog-like"/>
</dbReference>
<gene>
    <name evidence="4" type="ORF">FHX39_001685</name>
</gene>
<dbReference type="EMBL" id="JACHZG010000001">
    <property type="protein sequence ID" value="MBB3326741.1"/>
    <property type="molecule type" value="Genomic_DNA"/>
</dbReference>
<dbReference type="SUPFAM" id="SSF55166">
    <property type="entry name" value="Hedgehog/DD-peptidase"/>
    <property type="match status" value="1"/>
</dbReference>
<keyword evidence="5" id="KW-1185">Reference proteome</keyword>
<proteinExistence type="inferred from homology"/>
<dbReference type="Pfam" id="PF09587">
    <property type="entry name" value="PGA_cap"/>
    <property type="match status" value="1"/>
</dbReference>
<dbReference type="Proteomes" id="UP000565572">
    <property type="component" value="Unassembled WGS sequence"/>
</dbReference>
<dbReference type="Pfam" id="PF13539">
    <property type="entry name" value="Peptidase_M15_4"/>
    <property type="match status" value="1"/>
</dbReference>
<dbReference type="Gene3D" id="3.60.21.10">
    <property type="match status" value="1"/>
</dbReference>
<organism evidence="4 5">
    <name type="scientific">Microlunatus antarcticus</name>
    <dbReference type="NCBI Taxonomy" id="53388"/>
    <lineage>
        <taxon>Bacteria</taxon>
        <taxon>Bacillati</taxon>
        <taxon>Actinomycetota</taxon>
        <taxon>Actinomycetes</taxon>
        <taxon>Propionibacteriales</taxon>
        <taxon>Propionibacteriaceae</taxon>
        <taxon>Microlunatus</taxon>
    </lineage>
</organism>
<protein>
    <submittedName>
        <fullName evidence="4">Poly-gamma-glutamate synthesis protein (Capsule biosynthesis protein)</fullName>
    </submittedName>
</protein>
<sequence>MPGLAVVLALAGCTPDVEPPRDETSTSTSPSPSAPPTPRESAAAAPGSGRSVTLAFAGDVHFEGGVASLLDDPDATLGPLGDALASADIGVVNLESSLTTGGTPADKELEDADNRYWFRSPPAALELLDRSGVDVVSMANNHGADYGAAGLRDSLEAAEDADVDVIGIGDGRDQAFRPSVTKVGGTDVAVLAADASTLESEASIWDVGRSGPGIARAGSRLVTAVKQAAKANDVVAVYLHWGRENVGCPTAGQLDLASDLAAAGADVVVGAHAHQPQGAGLLGDTYVSYGLGNFLWYHGNQADTGVLRVTLRDGAVVDDAWVPGEIPEEGGQPRALSGSDRTDAVKDWEDLRGCTNLAPVLAQPKAPAADDADADDAKAALPAYASSVRRLPAALRDRMDDSSHTSSRCPVDLADLRLLLLTYVGYDGKAHGGQLVVHSDHASDVVAVFRELYRERFPIRRMQLVDDYAGDDDRSMAANNTSAFNCRNVAGQSSFSAHAYGAAVDLNPVENPYVTPGDVAPDAGREFVEIDRSAGADAPRGAIVADDVVVRAFARVVWSWGGTWNDPDFQHFFVA</sequence>
<feature type="domain" description="Capsule synthesis protein CapA" evidence="3">
    <location>
        <begin position="53"/>
        <end position="298"/>
    </location>
</feature>
<feature type="region of interest" description="Disordered" evidence="2">
    <location>
        <begin position="12"/>
        <end position="50"/>
    </location>
</feature>
<dbReference type="SUPFAM" id="SSF56300">
    <property type="entry name" value="Metallo-dependent phosphatases"/>
    <property type="match status" value="1"/>
</dbReference>
<dbReference type="Gene3D" id="3.30.1380.10">
    <property type="match status" value="1"/>
</dbReference>
<dbReference type="InterPro" id="IPR019079">
    <property type="entry name" value="Capsule_synth_CapA"/>
</dbReference>
<dbReference type="CDD" id="cd07381">
    <property type="entry name" value="MPP_CapA"/>
    <property type="match status" value="1"/>
</dbReference>
<evidence type="ECO:0000259" key="3">
    <source>
        <dbReference type="SMART" id="SM00854"/>
    </source>
</evidence>
<dbReference type="PANTHER" id="PTHR33393:SF13">
    <property type="entry name" value="PGA BIOSYNTHESIS PROTEIN CAPA"/>
    <property type="match status" value="1"/>
</dbReference>
<dbReference type="RefSeq" id="WP_183337628.1">
    <property type="nucleotide sequence ID" value="NZ_JACHZG010000001.1"/>
</dbReference>
<evidence type="ECO:0000256" key="2">
    <source>
        <dbReference type="SAM" id="MobiDB-lite"/>
    </source>
</evidence>
<evidence type="ECO:0000256" key="1">
    <source>
        <dbReference type="ARBA" id="ARBA00005662"/>
    </source>
</evidence>
<evidence type="ECO:0000313" key="5">
    <source>
        <dbReference type="Proteomes" id="UP000565572"/>
    </source>
</evidence>
<dbReference type="InterPro" id="IPR052169">
    <property type="entry name" value="CW_Biosynth-Accessory"/>
</dbReference>
<dbReference type="GO" id="GO:0008233">
    <property type="term" value="F:peptidase activity"/>
    <property type="evidence" value="ECO:0007669"/>
    <property type="project" value="InterPro"/>
</dbReference>
<dbReference type="SMART" id="SM00854">
    <property type="entry name" value="PGA_cap"/>
    <property type="match status" value="1"/>
</dbReference>
<accession>A0A7W5JVE6</accession>
<dbReference type="InterPro" id="IPR029052">
    <property type="entry name" value="Metallo-depent_PP-like"/>
</dbReference>
<dbReference type="PANTHER" id="PTHR33393">
    <property type="entry name" value="POLYGLUTAMINE SYNTHESIS ACCESSORY PROTEIN RV0574C-RELATED"/>
    <property type="match status" value="1"/>
</dbReference>
<name>A0A7W5JVE6_9ACTN</name>